<evidence type="ECO:0000313" key="4">
    <source>
        <dbReference type="Proteomes" id="UP000236584"/>
    </source>
</evidence>
<accession>A0A2I8VLH8</accession>
<evidence type="ECO:0000256" key="1">
    <source>
        <dbReference type="SAM" id="MobiDB-lite"/>
    </source>
</evidence>
<proteinExistence type="predicted"/>
<dbReference type="EMBL" id="CP026309">
    <property type="protein sequence ID" value="AUV82744.1"/>
    <property type="molecule type" value="Genomic_DNA"/>
</dbReference>
<dbReference type="KEGG" id="srub:C2R22_14735"/>
<dbReference type="PANTHER" id="PTHR48079:SF6">
    <property type="entry name" value="NAD(P)-BINDING DOMAIN-CONTAINING PROTEIN-RELATED"/>
    <property type="match status" value="1"/>
</dbReference>
<sequence length="320" mass="34095">MSETAFVTGATGFLGTHLCRRLVADGWRVGGLRRESSDVAPLAGLDVDWHTGDVRDRSTLREAFGSYDTVFHLAGVGLQSAAPETVRSVNVEGTEATLKAARDAGVDRVVFTSTAGTRGRPGSELATESDVSTPVGAYQQSKAEAEARVASYVEDGGDAVVVHPTSVFGPGDWTFTAKLVALARDPKLFVCLPGGVSVVDVRDVVGGIIAARRRGRAGEHYILGGENLTFEEAVGVVANVADGHEPAVRIPPQVVRAAGPVVERINDALGTRMFPVNADMARLATQHMFYSSEKARRELDYSFAPLSEHAARAVRWHESQ</sequence>
<evidence type="ECO:0000259" key="2">
    <source>
        <dbReference type="Pfam" id="PF01370"/>
    </source>
</evidence>
<dbReference type="RefSeq" id="WP_103426433.1">
    <property type="nucleotide sequence ID" value="NZ_CP026309.1"/>
</dbReference>
<dbReference type="AlphaFoldDB" id="A0A2I8VLH8"/>
<keyword evidence="4" id="KW-1185">Reference proteome</keyword>
<dbReference type="GO" id="GO:0005737">
    <property type="term" value="C:cytoplasm"/>
    <property type="evidence" value="ECO:0007669"/>
    <property type="project" value="TreeGrafter"/>
</dbReference>
<dbReference type="GeneID" id="35593373"/>
<dbReference type="InterPro" id="IPR051783">
    <property type="entry name" value="NAD(P)-dependent_oxidoreduct"/>
</dbReference>
<organism evidence="3 4">
    <name type="scientific">Salinigranum rubrum</name>
    <dbReference type="NCBI Taxonomy" id="755307"/>
    <lineage>
        <taxon>Archaea</taxon>
        <taxon>Methanobacteriati</taxon>
        <taxon>Methanobacteriota</taxon>
        <taxon>Stenosarchaea group</taxon>
        <taxon>Halobacteria</taxon>
        <taxon>Halobacteriales</taxon>
        <taxon>Haloferacaceae</taxon>
        <taxon>Salinigranum</taxon>
    </lineage>
</organism>
<dbReference type="OrthoDB" id="4907at2157"/>
<dbReference type="PANTHER" id="PTHR48079">
    <property type="entry name" value="PROTEIN YEEZ"/>
    <property type="match status" value="1"/>
</dbReference>
<dbReference type="SUPFAM" id="SSF51735">
    <property type="entry name" value="NAD(P)-binding Rossmann-fold domains"/>
    <property type="match status" value="1"/>
</dbReference>
<dbReference type="InterPro" id="IPR001509">
    <property type="entry name" value="Epimerase_deHydtase"/>
</dbReference>
<dbReference type="Proteomes" id="UP000236584">
    <property type="component" value="Chromosome"/>
</dbReference>
<feature type="region of interest" description="Disordered" evidence="1">
    <location>
        <begin position="113"/>
        <end position="134"/>
    </location>
</feature>
<protein>
    <submittedName>
        <fullName evidence="3">Epimerase</fullName>
    </submittedName>
</protein>
<evidence type="ECO:0000313" key="3">
    <source>
        <dbReference type="EMBL" id="AUV82744.1"/>
    </source>
</evidence>
<feature type="domain" description="NAD-dependent epimerase/dehydratase" evidence="2">
    <location>
        <begin position="6"/>
        <end position="224"/>
    </location>
</feature>
<reference evidence="3 4" key="1">
    <citation type="submission" date="2018-01" db="EMBL/GenBank/DDBJ databases">
        <title>Complete genome sequence of Salinigranum rubrum GX10T, an extremely halophilic archaeon isolated from a marine solar saltern.</title>
        <authorList>
            <person name="Han S."/>
        </authorList>
    </citation>
    <scope>NUCLEOTIDE SEQUENCE [LARGE SCALE GENOMIC DNA]</scope>
    <source>
        <strain evidence="3 4">GX10</strain>
    </source>
</reference>
<dbReference type="Gene3D" id="3.40.50.720">
    <property type="entry name" value="NAD(P)-binding Rossmann-like Domain"/>
    <property type="match status" value="1"/>
</dbReference>
<dbReference type="GO" id="GO:0004029">
    <property type="term" value="F:aldehyde dehydrogenase (NAD+) activity"/>
    <property type="evidence" value="ECO:0007669"/>
    <property type="project" value="TreeGrafter"/>
</dbReference>
<gene>
    <name evidence="3" type="ORF">C2R22_14735</name>
</gene>
<dbReference type="Pfam" id="PF01370">
    <property type="entry name" value="Epimerase"/>
    <property type="match status" value="1"/>
</dbReference>
<name>A0A2I8VLH8_9EURY</name>
<dbReference type="InterPro" id="IPR036291">
    <property type="entry name" value="NAD(P)-bd_dom_sf"/>
</dbReference>